<dbReference type="Pfam" id="PF06718">
    <property type="entry name" value="DUF1203"/>
    <property type="match status" value="1"/>
</dbReference>
<evidence type="ECO:0000313" key="1">
    <source>
        <dbReference type="EMBL" id="MBB3062631.1"/>
    </source>
</evidence>
<dbReference type="RefSeq" id="WP_183462076.1">
    <property type="nucleotide sequence ID" value="NZ_JACHWZ010000018.1"/>
</dbReference>
<protein>
    <recommendedName>
        <fullName evidence="3">DUF1203 domain-containing protein</fullName>
    </recommendedName>
</protein>
<dbReference type="EMBL" id="JACHWZ010000018">
    <property type="protein sequence ID" value="MBB3062631.1"/>
    <property type="molecule type" value="Genomic_DNA"/>
</dbReference>
<dbReference type="InterPro" id="IPR009593">
    <property type="entry name" value="DUF1203"/>
</dbReference>
<organism evidence="1 2">
    <name type="scientific">Microbulbifer rhizosphaerae</name>
    <dbReference type="NCBI Taxonomy" id="1562603"/>
    <lineage>
        <taxon>Bacteria</taxon>
        <taxon>Pseudomonadati</taxon>
        <taxon>Pseudomonadota</taxon>
        <taxon>Gammaproteobacteria</taxon>
        <taxon>Cellvibrionales</taxon>
        <taxon>Microbulbiferaceae</taxon>
        <taxon>Microbulbifer</taxon>
    </lineage>
</organism>
<sequence>MAMPFIVTPIREEFLSKVRQTGLDDQNQPVRYRVADGGEPCRDVLRRARSGERIVLASYCPFRRPGPYREYGPVFVLAQSEENQNAKKNLPLLSGEAGDYLKANTPVALRAYCAEESIVAARLVLPEQIETELVTFFARSETEFVLLRFAAYGCYALRFDRVPGPKETTAQRKTFVKE</sequence>
<name>A0A7W4WFF1_9GAMM</name>
<comment type="caution">
    <text evidence="1">The sequence shown here is derived from an EMBL/GenBank/DDBJ whole genome shotgun (WGS) entry which is preliminary data.</text>
</comment>
<dbReference type="Proteomes" id="UP000535937">
    <property type="component" value="Unassembled WGS sequence"/>
</dbReference>
<evidence type="ECO:0008006" key="3">
    <source>
        <dbReference type="Google" id="ProtNLM"/>
    </source>
</evidence>
<dbReference type="AlphaFoldDB" id="A0A7W4WFF1"/>
<dbReference type="PIRSF" id="PIRSF034110">
    <property type="entry name" value="DUF1203"/>
    <property type="match status" value="1"/>
</dbReference>
<evidence type="ECO:0000313" key="2">
    <source>
        <dbReference type="Proteomes" id="UP000535937"/>
    </source>
</evidence>
<keyword evidence="2" id="KW-1185">Reference proteome</keyword>
<gene>
    <name evidence="1" type="ORF">FHS09_003480</name>
</gene>
<accession>A0A7W4WFF1</accession>
<reference evidence="1 2" key="1">
    <citation type="submission" date="2020-08" db="EMBL/GenBank/DDBJ databases">
        <title>Genomic Encyclopedia of Type Strains, Phase III (KMG-III): the genomes of soil and plant-associated and newly described type strains.</title>
        <authorList>
            <person name="Whitman W."/>
        </authorList>
    </citation>
    <scope>NUCLEOTIDE SEQUENCE [LARGE SCALE GENOMIC DNA]</scope>
    <source>
        <strain evidence="1 2">CECT 8799</strain>
    </source>
</reference>
<proteinExistence type="predicted"/>